<keyword evidence="1" id="KW-1133">Transmembrane helix</keyword>
<keyword evidence="1" id="KW-0812">Transmembrane</keyword>
<sequence>MLHFFQAFGCYLFFKIFSFYFSSRLGGGDIKILIFWCLLLNLHSVLWIIFWASFLAILACFYFSSWTFSLNHQVIPFVPFLTAGLFLVTLY</sequence>
<reference evidence="2 3" key="1">
    <citation type="submission" date="2017-05" db="EMBL/GenBank/DDBJ databases">
        <title>Vagococcus spp. assemblies.</title>
        <authorList>
            <person name="Gulvik C.A."/>
        </authorList>
    </citation>
    <scope>NUCLEOTIDE SEQUENCE [LARGE SCALE GENOMIC DNA]</scope>
    <source>
        <strain evidence="2 3">DSM 24756</strain>
    </source>
</reference>
<feature type="transmembrane region" description="Helical" evidence="1">
    <location>
        <begin position="70"/>
        <end position="90"/>
    </location>
</feature>
<gene>
    <name evidence="2" type="ORF">CBF30_07650</name>
</gene>
<feature type="transmembrane region" description="Helical" evidence="1">
    <location>
        <begin position="6"/>
        <end position="22"/>
    </location>
</feature>
<evidence type="ECO:0000313" key="3">
    <source>
        <dbReference type="Proteomes" id="UP000288669"/>
    </source>
</evidence>
<organism evidence="2 3">
    <name type="scientific">Vagococcus entomophilus</name>
    <dbReference type="NCBI Taxonomy" id="1160095"/>
    <lineage>
        <taxon>Bacteria</taxon>
        <taxon>Bacillati</taxon>
        <taxon>Bacillota</taxon>
        <taxon>Bacilli</taxon>
        <taxon>Lactobacillales</taxon>
        <taxon>Enterococcaceae</taxon>
        <taxon>Vagococcus</taxon>
    </lineage>
</organism>
<dbReference type="AlphaFoldDB" id="A0A430AGU4"/>
<feature type="transmembrane region" description="Helical" evidence="1">
    <location>
        <begin position="34"/>
        <end position="64"/>
    </location>
</feature>
<accession>A0A430AGU4</accession>
<evidence type="ECO:0000313" key="2">
    <source>
        <dbReference type="EMBL" id="RSU07121.1"/>
    </source>
</evidence>
<dbReference type="EMBL" id="NGJZ01000002">
    <property type="protein sequence ID" value="RSU07121.1"/>
    <property type="molecule type" value="Genomic_DNA"/>
</dbReference>
<keyword evidence="1" id="KW-0472">Membrane</keyword>
<evidence type="ECO:0008006" key="4">
    <source>
        <dbReference type="Google" id="ProtNLM"/>
    </source>
</evidence>
<protein>
    <recommendedName>
        <fullName evidence="4">Prepilin type IV endopeptidase peptidase domain-containing protein</fullName>
    </recommendedName>
</protein>
<dbReference type="Proteomes" id="UP000288669">
    <property type="component" value="Unassembled WGS sequence"/>
</dbReference>
<comment type="caution">
    <text evidence="2">The sequence shown here is derived from an EMBL/GenBank/DDBJ whole genome shotgun (WGS) entry which is preliminary data.</text>
</comment>
<keyword evidence="3" id="KW-1185">Reference proteome</keyword>
<name>A0A430AGU4_9ENTE</name>
<evidence type="ECO:0000256" key="1">
    <source>
        <dbReference type="SAM" id="Phobius"/>
    </source>
</evidence>
<proteinExistence type="predicted"/>